<dbReference type="RefSeq" id="WP_281534248.1">
    <property type="nucleotide sequence ID" value="NZ_CP075584.1"/>
</dbReference>
<sequence>MATRTSGPTGPRFTFTAALWEYEGKGAWIFVSVPVDESEVIRKLTAGQRNAFGSVRVLARIDDSRWPTSLFYSSASGQFLLPVKKSIRVAEGLEIGSTARVEIALVL</sequence>
<name>A0ABY7NDM8_9MICO</name>
<dbReference type="Proteomes" id="UP001212421">
    <property type="component" value="Chromosome"/>
</dbReference>
<reference evidence="1 2" key="1">
    <citation type="submission" date="2021-05" db="EMBL/GenBank/DDBJ databases">
        <authorList>
            <person name="Kumar R."/>
            <person name="Kumar A."/>
            <person name="Mukhia S."/>
        </authorList>
    </citation>
    <scope>NUCLEOTIDE SEQUENCE [LARGE SCALE GENOMIC DNA]</scope>
    <source>
        <strain evidence="1 2">ERMR7:08</strain>
    </source>
</reference>
<dbReference type="EMBL" id="CP075584">
    <property type="protein sequence ID" value="WBM79649.1"/>
    <property type="molecule type" value="Genomic_DNA"/>
</dbReference>
<dbReference type="SUPFAM" id="SSF141694">
    <property type="entry name" value="AF2212/PG0164-like"/>
    <property type="match status" value="1"/>
</dbReference>
<accession>A0ABY7NDM8</accession>
<protein>
    <submittedName>
        <fullName evidence="1">DUF1905 domain-containing protein</fullName>
    </submittedName>
</protein>
<evidence type="ECO:0000313" key="2">
    <source>
        <dbReference type="Proteomes" id="UP001212421"/>
    </source>
</evidence>
<dbReference type="Pfam" id="PF08922">
    <property type="entry name" value="DUF1905"/>
    <property type="match status" value="1"/>
</dbReference>
<keyword evidence="2" id="KW-1185">Reference proteome</keyword>
<evidence type="ECO:0000313" key="1">
    <source>
        <dbReference type="EMBL" id="WBM79649.1"/>
    </source>
</evidence>
<dbReference type="Gene3D" id="2.40.30.100">
    <property type="entry name" value="AF2212/PG0164-like"/>
    <property type="match status" value="1"/>
</dbReference>
<gene>
    <name evidence="1" type="ORF">KIV56_15435</name>
</gene>
<dbReference type="InterPro" id="IPR015018">
    <property type="entry name" value="DUF1905"/>
</dbReference>
<proteinExistence type="predicted"/>
<dbReference type="InterPro" id="IPR037079">
    <property type="entry name" value="AF2212/PG0164-like_sf"/>
</dbReference>
<organism evidence="1 2">
    <name type="scientific">Cryobacterium breve</name>
    <dbReference type="NCBI Taxonomy" id="1259258"/>
    <lineage>
        <taxon>Bacteria</taxon>
        <taxon>Bacillati</taxon>
        <taxon>Actinomycetota</taxon>
        <taxon>Actinomycetes</taxon>
        <taxon>Micrococcales</taxon>
        <taxon>Microbacteriaceae</taxon>
        <taxon>Cryobacterium</taxon>
    </lineage>
</organism>